<evidence type="ECO:0000256" key="3">
    <source>
        <dbReference type="ARBA" id="ARBA00023125"/>
    </source>
</evidence>
<dbReference type="GO" id="GO:0005634">
    <property type="term" value="C:nucleus"/>
    <property type="evidence" value="ECO:0007669"/>
    <property type="project" value="UniProtKB-SubCell"/>
</dbReference>
<keyword evidence="5 6" id="KW-0539">Nucleus</keyword>
<comment type="subcellular location">
    <subcellularLocation>
        <location evidence="1 6">Nucleus</location>
    </subcellularLocation>
</comment>
<keyword evidence="2" id="KW-0805">Transcription regulation</keyword>
<dbReference type="PRINTS" id="PR00053">
    <property type="entry name" value="FORKHEAD"/>
</dbReference>
<evidence type="ECO:0000256" key="6">
    <source>
        <dbReference type="PROSITE-ProRule" id="PRU00089"/>
    </source>
</evidence>
<dbReference type="InterPro" id="IPR001766">
    <property type="entry name" value="Fork_head_dom"/>
</dbReference>
<dbReference type="GO" id="GO:0009653">
    <property type="term" value="P:anatomical structure morphogenesis"/>
    <property type="evidence" value="ECO:0007669"/>
    <property type="project" value="TreeGrafter"/>
</dbReference>
<dbReference type="SMART" id="SM00339">
    <property type="entry name" value="FH"/>
    <property type="match status" value="1"/>
</dbReference>
<dbReference type="GO" id="GO:0000981">
    <property type="term" value="F:DNA-binding transcription factor activity, RNA polymerase II-specific"/>
    <property type="evidence" value="ECO:0007669"/>
    <property type="project" value="TreeGrafter"/>
</dbReference>
<dbReference type="InterPro" id="IPR050211">
    <property type="entry name" value="FOX_domain-containing"/>
</dbReference>
<reference evidence="8" key="1">
    <citation type="submission" date="2022-01" db="EMBL/GenBank/DDBJ databases">
        <title>Genome Sequence Resource for Two Populations of Ditylenchus destructor, the Migratory Endoparasitic Phytonematode.</title>
        <authorList>
            <person name="Zhang H."/>
            <person name="Lin R."/>
            <person name="Xie B."/>
        </authorList>
    </citation>
    <scope>NUCLEOTIDE SEQUENCE</scope>
    <source>
        <strain evidence="8">BazhouSP</strain>
    </source>
</reference>
<dbReference type="FunFam" id="1.10.10.10:FF:000082">
    <property type="entry name" value="forkhead box protein B2"/>
    <property type="match status" value="1"/>
</dbReference>
<dbReference type="Pfam" id="PF00250">
    <property type="entry name" value="Forkhead"/>
    <property type="match status" value="1"/>
</dbReference>
<organism evidence="8 9">
    <name type="scientific">Ditylenchus destructor</name>
    <dbReference type="NCBI Taxonomy" id="166010"/>
    <lineage>
        <taxon>Eukaryota</taxon>
        <taxon>Metazoa</taxon>
        <taxon>Ecdysozoa</taxon>
        <taxon>Nematoda</taxon>
        <taxon>Chromadorea</taxon>
        <taxon>Rhabditida</taxon>
        <taxon>Tylenchina</taxon>
        <taxon>Tylenchomorpha</taxon>
        <taxon>Sphaerularioidea</taxon>
        <taxon>Anguinidae</taxon>
        <taxon>Anguininae</taxon>
        <taxon>Ditylenchus</taxon>
    </lineage>
</organism>
<dbReference type="InterPro" id="IPR018122">
    <property type="entry name" value="TF_fork_head_CS_1"/>
</dbReference>
<dbReference type="PROSITE" id="PS50039">
    <property type="entry name" value="FORK_HEAD_3"/>
    <property type="match status" value="1"/>
</dbReference>
<keyword evidence="3 6" id="KW-0238">DNA-binding</keyword>
<name>A0AAD4QYQ0_9BILA</name>
<dbReference type="PANTHER" id="PTHR11829">
    <property type="entry name" value="FORKHEAD BOX PROTEIN"/>
    <property type="match status" value="1"/>
</dbReference>
<dbReference type="GO" id="GO:0000978">
    <property type="term" value="F:RNA polymerase II cis-regulatory region sequence-specific DNA binding"/>
    <property type="evidence" value="ECO:0007669"/>
    <property type="project" value="TreeGrafter"/>
</dbReference>
<protein>
    <submittedName>
        <fullName evidence="8">Forkhead domain-containing protein</fullName>
    </submittedName>
</protein>
<feature type="DNA-binding region" description="Fork-head" evidence="6">
    <location>
        <begin position="13"/>
        <end position="107"/>
    </location>
</feature>
<dbReference type="Gene3D" id="1.10.10.10">
    <property type="entry name" value="Winged helix-like DNA-binding domain superfamily/Winged helix DNA-binding domain"/>
    <property type="match status" value="1"/>
</dbReference>
<comment type="caution">
    <text evidence="8">The sequence shown here is derived from an EMBL/GenBank/DDBJ whole genome shotgun (WGS) entry which is preliminary data.</text>
</comment>
<evidence type="ECO:0000256" key="5">
    <source>
        <dbReference type="ARBA" id="ARBA00023242"/>
    </source>
</evidence>
<dbReference type="InterPro" id="IPR030456">
    <property type="entry name" value="TF_fork_head_CS_2"/>
</dbReference>
<evidence type="ECO:0000256" key="1">
    <source>
        <dbReference type="ARBA" id="ARBA00004123"/>
    </source>
</evidence>
<evidence type="ECO:0000256" key="4">
    <source>
        <dbReference type="ARBA" id="ARBA00023163"/>
    </source>
</evidence>
<dbReference type="InterPro" id="IPR036388">
    <property type="entry name" value="WH-like_DNA-bd_sf"/>
</dbReference>
<dbReference type="SUPFAM" id="SSF46785">
    <property type="entry name" value="Winged helix' DNA-binding domain"/>
    <property type="match status" value="1"/>
</dbReference>
<dbReference type="PROSITE" id="PS00658">
    <property type="entry name" value="FORK_HEAD_2"/>
    <property type="match status" value="1"/>
</dbReference>
<dbReference type="GO" id="GO:0030154">
    <property type="term" value="P:cell differentiation"/>
    <property type="evidence" value="ECO:0007669"/>
    <property type="project" value="TreeGrafter"/>
</dbReference>
<dbReference type="InterPro" id="IPR036390">
    <property type="entry name" value="WH_DNA-bd_sf"/>
</dbReference>
<feature type="domain" description="Fork-head" evidence="7">
    <location>
        <begin position="13"/>
        <end position="107"/>
    </location>
</feature>
<evidence type="ECO:0000313" key="9">
    <source>
        <dbReference type="Proteomes" id="UP001201812"/>
    </source>
</evidence>
<dbReference type="PANTHER" id="PTHR11829:SF377">
    <property type="entry name" value="FORK HEAD DOMAIN-CONTAINING PROTEIN FD4-RELATED"/>
    <property type="match status" value="1"/>
</dbReference>
<proteinExistence type="predicted"/>
<gene>
    <name evidence="8" type="ORF">DdX_10986</name>
</gene>
<dbReference type="AlphaFoldDB" id="A0AAD4QYQ0"/>
<evidence type="ECO:0000256" key="2">
    <source>
        <dbReference type="ARBA" id="ARBA00023015"/>
    </source>
</evidence>
<dbReference type="Proteomes" id="UP001201812">
    <property type="component" value="Unassembled WGS sequence"/>
</dbReference>
<keyword evidence="4" id="KW-0804">Transcription</keyword>
<evidence type="ECO:0000313" key="8">
    <source>
        <dbReference type="EMBL" id="KAI1709974.1"/>
    </source>
</evidence>
<dbReference type="PROSITE" id="PS00657">
    <property type="entry name" value="FORK_HEAD_1"/>
    <property type="match status" value="1"/>
</dbReference>
<keyword evidence="9" id="KW-1185">Reference proteome</keyword>
<sequence>MPRPGKNSYDEQKPPFSYIWLTYMAIQSSEEKMLPLTEIYRFIMERFPFYRNNKQRWQNSLRHNLSFNDCFIKVPRRADRPGKGSCWAIHPKAMHMFENGSCLRRQKRFKLGPYARSSPLKRDHTNDALTIDDNSFLEDNPSNILQSSLNIHPSASSNLLSMPIFGFQVPQFPGSPRELPLCTALQNLIAAKAQQSPNPLSTPEVQFPTNFLAVANLMQNFWKNARTSSLFSHMPSVIGNIPPAIFLPKKSSEAESNSLVRDFHPGSIKEYKTSPQDMLNRFLEQKHSLFCNGFRNFVQETSASGSSLQPFTISAILGDNSEIGALSNSK</sequence>
<accession>A0AAD4QYQ0</accession>
<dbReference type="EMBL" id="JAKKPZ010000028">
    <property type="protein sequence ID" value="KAI1709974.1"/>
    <property type="molecule type" value="Genomic_DNA"/>
</dbReference>
<evidence type="ECO:0000259" key="7">
    <source>
        <dbReference type="PROSITE" id="PS50039"/>
    </source>
</evidence>